<evidence type="ECO:0000313" key="7">
    <source>
        <dbReference type="Proteomes" id="UP000264141"/>
    </source>
</evidence>
<dbReference type="GO" id="GO:0140098">
    <property type="term" value="F:catalytic activity, acting on RNA"/>
    <property type="evidence" value="ECO:0007669"/>
    <property type="project" value="UniProtKB-ARBA"/>
</dbReference>
<dbReference type="PANTHER" id="PTHR47683">
    <property type="entry name" value="PSEUDOURIDINE SYNTHASE FAMILY PROTEIN-RELATED"/>
    <property type="match status" value="1"/>
</dbReference>
<dbReference type="GO" id="GO:0001522">
    <property type="term" value="P:pseudouridine synthesis"/>
    <property type="evidence" value="ECO:0007669"/>
    <property type="project" value="InterPro"/>
</dbReference>
<dbReference type="InterPro" id="IPR000748">
    <property type="entry name" value="PsdUridine_synth_RsuA/RluB/E/F"/>
</dbReference>
<evidence type="ECO:0000256" key="4">
    <source>
        <dbReference type="SAM" id="MobiDB-lite"/>
    </source>
</evidence>
<dbReference type="InterPro" id="IPR020094">
    <property type="entry name" value="TruA/RsuA/RluB/E/F_N"/>
</dbReference>
<dbReference type="NCBIfam" id="TIGR00093">
    <property type="entry name" value="pseudouridine synthase"/>
    <property type="match status" value="1"/>
</dbReference>
<keyword evidence="2 3" id="KW-0413">Isomerase</keyword>
<dbReference type="PANTHER" id="PTHR47683:SF2">
    <property type="entry name" value="RNA-BINDING S4 DOMAIN-CONTAINING PROTEIN"/>
    <property type="match status" value="1"/>
</dbReference>
<evidence type="ECO:0000313" key="6">
    <source>
        <dbReference type="EMBL" id="HCE18125.1"/>
    </source>
</evidence>
<dbReference type="STRING" id="229919.GCA_001050195_01860"/>
<gene>
    <name evidence="6" type="ORF">DEQ80_09730</name>
</gene>
<feature type="domain" description="Pseudouridine synthase RsuA/RluA-like" evidence="5">
    <location>
        <begin position="6"/>
        <end position="148"/>
    </location>
</feature>
<dbReference type="GO" id="GO:0006364">
    <property type="term" value="P:rRNA processing"/>
    <property type="evidence" value="ECO:0007669"/>
    <property type="project" value="UniProtKB-ARBA"/>
</dbReference>
<evidence type="ECO:0000256" key="3">
    <source>
        <dbReference type="RuleBase" id="RU003887"/>
    </source>
</evidence>
<comment type="similarity">
    <text evidence="1 3">Belongs to the pseudouridine synthase RsuA family.</text>
</comment>
<sequence>MSAFRYLIFYKPYGVVSAFTDSEGHPTLKEYIPVPGVYPAGRLDMDSEGLLFLSDDGDLIHRLTDPRYEHPKTYLVQVEGEVTDEALGRLMTGVMVKGKPTRRCRVMVIPEPELPERPKAVTPHGPTTWLRLVLTEGRKRQIRHMTAAVGYPTLRLVRVAIGDIHLGELRPGEWRELAPDEVNALRTSLRIMGGRIPAGSRGNARVSRYRSGVHRSPNQGSRRSGGGGRGPK</sequence>
<dbReference type="GO" id="GO:0009982">
    <property type="term" value="F:pseudouridine synthase activity"/>
    <property type="evidence" value="ECO:0007669"/>
    <property type="project" value="InterPro"/>
</dbReference>
<evidence type="ECO:0000259" key="5">
    <source>
        <dbReference type="Pfam" id="PF00849"/>
    </source>
</evidence>
<accession>A0A3D1JIS6</accession>
<dbReference type="EC" id="5.4.99.-" evidence="3"/>
<evidence type="ECO:0000256" key="1">
    <source>
        <dbReference type="ARBA" id="ARBA00008348"/>
    </source>
</evidence>
<dbReference type="Gene3D" id="3.30.70.580">
    <property type="entry name" value="Pseudouridine synthase I, catalytic domain, N-terminal subdomain"/>
    <property type="match status" value="1"/>
</dbReference>
<proteinExistence type="inferred from homology"/>
<organism evidence="6 7">
    <name type="scientific">Anaerolinea thermolimosa</name>
    <dbReference type="NCBI Taxonomy" id="229919"/>
    <lineage>
        <taxon>Bacteria</taxon>
        <taxon>Bacillati</taxon>
        <taxon>Chloroflexota</taxon>
        <taxon>Anaerolineae</taxon>
        <taxon>Anaerolineales</taxon>
        <taxon>Anaerolineaceae</taxon>
        <taxon>Anaerolinea</taxon>
    </lineage>
</organism>
<dbReference type="AlphaFoldDB" id="A0A3D1JIS6"/>
<dbReference type="InterPro" id="IPR050343">
    <property type="entry name" value="RsuA_PseudoU_synthase"/>
</dbReference>
<dbReference type="InterPro" id="IPR018496">
    <property type="entry name" value="PsdUridine_synth_RsuA/RluB_CS"/>
</dbReference>
<feature type="region of interest" description="Disordered" evidence="4">
    <location>
        <begin position="195"/>
        <end position="232"/>
    </location>
</feature>
<dbReference type="OrthoDB" id="9807213at2"/>
<dbReference type="InterPro" id="IPR020103">
    <property type="entry name" value="PsdUridine_synth_cat_dom_sf"/>
</dbReference>
<evidence type="ECO:0000256" key="2">
    <source>
        <dbReference type="ARBA" id="ARBA00023235"/>
    </source>
</evidence>
<dbReference type="GO" id="GO:0003723">
    <property type="term" value="F:RNA binding"/>
    <property type="evidence" value="ECO:0007669"/>
    <property type="project" value="InterPro"/>
</dbReference>
<dbReference type="EMBL" id="DPBP01000037">
    <property type="protein sequence ID" value="HCE18125.1"/>
    <property type="molecule type" value="Genomic_DNA"/>
</dbReference>
<dbReference type="RefSeq" id="WP_084001312.1">
    <property type="nucleotide sequence ID" value="NZ_DF967965.1"/>
</dbReference>
<name>A0A3D1JIS6_9CHLR</name>
<dbReference type="Proteomes" id="UP000264141">
    <property type="component" value="Unassembled WGS sequence"/>
</dbReference>
<dbReference type="InterPro" id="IPR006145">
    <property type="entry name" value="PsdUridine_synth_RsuA/RluA"/>
</dbReference>
<comment type="caution">
    <text evidence="6">The sequence shown here is derived from an EMBL/GenBank/DDBJ whole genome shotgun (WGS) entry which is preliminary data.</text>
</comment>
<dbReference type="InterPro" id="IPR042092">
    <property type="entry name" value="PsdUridine_s_RsuA/RluB/E/F_cat"/>
</dbReference>
<protein>
    <recommendedName>
        <fullName evidence="3">Pseudouridine synthase</fullName>
        <ecNumber evidence="3">5.4.99.-</ecNumber>
    </recommendedName>
</protein>
<dbReference type="PROSITE" id="PS01149">
    <property type="entry name" value="PSI_RSU"/>
    <property type="match status" value="1"/>
</dbReference>
<dbReference type="Gene3D" id="3.30.70.1560">
    <property type="entry name" value="Alpha-L RNA-binding motif"/>
    <property type="match status" value="1"/>
</dbReference>
<dbReference type="SUPFAM" id="SSF55120">
    <property type="entry name" value="Pseudouridine synthase"/>
    <property type="match status" value="1"/>
</dbReference>
<dbReference type="Pfam" id="PF00849">
    <property type="entry name" value="PseudoU_synth_2"/>
    <property type="match status" value="1"/>
</dbReference>
<reference evidence="6 7" key="1">
    <citation type="journal article" date="2018" name="Nat. Biotechnol.">
        <title>A standardized bacterial taxonomy based on genome phylogeny substantially revises the tree of life.</title>
        <authorList>
            <person name="Parks D.H."/>
            <person name="Chuvochina M."/>
            <person name="Waite D.W."/>
            <person name="Rinke C."/>
            <person name="Skarshewski A."/>
            <person name="Chaumeil P.A."/>
            <person name="Hugenholtz P."/>
        </authorList>
    </citation>
    <scope>NUCLEOTIDE SEQUENCE [LARGE SCALE GENOMIC DNA]</scope>
    <source>
        <strain evidence="6">UBA8781</strain>
    </source>
</reference>
<feature type="compositionally biased region" description="Gly residues" evidence="4">
    <location>
        <begin position="223"/>
        <end position="232"/>
    </location>
</feature>